<evidence type="ECO:0008006" key="5">
    <source>
        <dbReference type="Google" id="ProtNLM"/>
    </source>
</evidence>
<dbReference type="AlphaFoldDB" id="A0A975SZ43"/>
<dbReference type="KEGG" id="nps:KRR39_01205"/>
<dbReference type="Proteomes" id="UP000683575">
    <property type="component" value="Chromosome"/>
</dbReference>
<reference evidence="3" key="1">
    <citation type="submission" date="2021-06" db="EMBL/GenBank/DDBJ databases">
        <title>Complete genome sequence of Nocardioides sp. G188.</title>
        <authorList>
            <person name="Im W.-T."/>
        </authorList>
    </citation>
    <scope>NUCLEOTIDE SEQUENCE</scope>
    <source>
        <strain evidence="3">G188</strain>
    </source>
</reference>
<name>A0A975SZ43_9ACTN</name>
<evidence type="ECO:0000313" key="4">
    <source>
        <dbReference type="Proteomes" id="UP000683575"/>
    </source>
</evidence>
<evidence type="ECO:0000256" key="2">
    <source>
        <dbReference type="SAM" id="SignalP"/>
    </source>
</evidence>
<evidence type="ECO:0000256" key="1">
    <source>
        <dbReference type="SAM" id="MobiDB-lite"/>
    </source>
</evidence>
<keyword evidence="4" id="KW-1185">Reference proteome</keyword>
<feature type="signal peptide" evidence="2">
    <location>
        <begin position="1"/>
        <end position="24"/>
    </location>
</feature>
<dbReference type="EMBL" id="CP077062">
    <property type="protein sequence ID" value="QWZ08521.1"/>
    <property type="molecule type" value="Genomic_DNA"/>
</dbReference>
<accession>A0A975SZ43</accession>
<proteinExistence type="predicted"/>
<feature type="region of interest" description="Disordered" evidence="1">
    <location>
        <begin position="190"/>
        <end position="261"/>
    </location>
</feature>
<feature type="chain" id="PRO_5038542330" description="YkuD domain-containing protein" evidence="2">
    <location>
        <begin position="25"/>
        <end position="261"/>
    </location>
</feature>
<sequence length="261" mass="28634">MRTRLALLMLALVAGLTVAPAATAEGSARYAVITFHKNYRDTFRSTLTWEVFRGTGSHRTSLQRLEWRAGSGYFRNATDSCARNRGWLPDGTYRPRLFADYHGNLIKGRAIYLGQKTCAHGTMRTDLFIHSEQGAGNRQCADTRGDQLCRWEYPKVNDYRSYGCVKLSPGDLHELYDAWRRWFPLGAPRPGHRARPLAPPNAGRGASAASLETTRTFATDQVSRPSASASDTSTNARPASASDTSTNARPASASDTSTNAG</sequence>
<gene>
    <name evidence="3" type="ORF">KRR39_01205</name>
</gene>
<feature type="compositionally biased region" description="Polar residues" evidence="1">
    <location>
        <begin position="210"/>
        <end position="261"/>
    </location>
</feature>
<protein>
    <recommendedName>
        <fullName evidence="5">YkuD domain-containing protein</fullName>
    </recommendedName>
</protein>
<organism evidence="3 4">
    <name type="scientific">Nocardioides panacis</name>
    <dbReference type="NCBI Taxonomy" id="2849501"/>
    <lineage>
        <taxon>Bacteria</taxon>
        <taxon>Bacillati</taxon>
        <taxon>Actinomycetota</taxon>
        <taxon>Actinomycetes</taxon>
        <taxon>Propionibacteriales</taxon>
        <taxon>Nocardioidaceae</taxon>
        <taxon>Nocardioides</taxon>
    </lineage>
</organism>
<keyword evidence="2" id="KW-0732">Signal</keyword>
<dbReference type="RefSeq" id="WP_216940011.1">
    <property type="nucleotide sequence ID" value="NZ_CP077062.1"/>
</dbReference>
<evidence type="ECO:0000313" key="3">
    <source>
        <dbReference type="EMBL" id="QWZ08521.1"/>
    </source>
</evidence>